<reference evidence="1 2" key="1">
    <citation type="submission" date="2018-11" db="EMBL/GenBank/DDBJ databases">
        <authorList>
            <consortium name="Pathogen Informatics"/>
        </authorList>
    </citation>
    <scope>NUCLEOTIDE SEQUENCE [LARGE SCALE GENOMIC DNA]</scope>
</reference>
<organism evidence="1 2">
    <name type="scientific">Dibothriocephalus latus</name>
    <name type="common">Fish tapeworm</name>
    <name type="synonym">Diphyllobothrium latum</name>
    <dbReference type="NCBI Taxonomy" id="60516"/>
    <lineage>
        <taxon>Eukaryota</taxon>
        <taxon>Metazoa</taxon>
        <taxon>Spiralia</taxon>
        <taxon>Lophotrochozoa</taxon>
        <taxon>Platyhelminthes</taxon>
        <taxon>Cestoda</taxon>
        <taxon>Eucestoda</taxon>
        <taxon>Diphyllobothriidea</taxon>
        <taxon>Diphyllobothriidae</taxon>
        <taxon>Dibothriocephalus</taxon>
    </lineage>
</organism>
<dbReference type="EMBL" id="UYRU01049125">
    <property type="protein sequence ID" value="VDN10434.1"/>
    <property type="molecule type" value="Genomic_DNA"/>
</dbReference>
<evidence type="ECO:0000313" key="1">
    <source>
        <dbReference type="EMBL" id="VDN10434.1"/>
    </source>
</evidence>
<evidence type="ECO:0000313" key="2">
    <source>
        <dbReference type="Proteomes" id="UP000281553"/>
    </source>
</evidence>
<evidence type="ECO:0008006" key="3">
    <source>
        <dbReference type="Google" id="ProtNLM"/>
    </source>
</evidence>
<dbReference type="AlphaFoldDB" id="A0A3P7L149"/>
<keyword evidence="2" id="KW-1185">Reference proteome</keyword>
<name>A0A3P7L149_DIBLA</name>
<accession>A0A3P7L149</accession>
<proteinExistence type="predicted"/>
<dbReference type="OrthoDB" id="545063at2759"/>
<protein>
    <recommendedName>
        <fullName evidence="3">PIH1D1/2/3 CS-like domain-containing protein</fullName>
    </recommendedName>
</protein>
<gene>
    <name evidence="1" type="ORF">DILT_LOCUS6265</name>
</gene>
<dbReference type="Proteomes" id="UP000281553">
    <property type="component" value="Unassembled WGS sequence"/>
</dbReference>
<sequence length="268" mass="29861">MQGINPEEFVGNASSLWKMLDEMATNDPKGYEKFIKKQMEFVSTVCLALHPVVFKQHGFPSQDDSTASTKWFGSRVDELMAVCLTYLEKEKHICTKEYVDFSRTGLLPKLRPEWSTEPHGGVESMLKSLHYKNLNIAALAQQALSGTGLIPTGNKEAAGDDFQTTSKPQISLNIDKLKEPQSKGKPLIEEVVYKPPPPTWKSTGRHGDPMLKYSIDLPDNKMLSLQIKGTKDISGPYSMQFPKSVSPSKAKAKLNKKKNALTVHIPLE</sequence>